<sequence length="175" mass="19832">MRRDSHRHTCIQEPDSGAESDSYSFYSDTDEPNGLRLRLMDEALESPHAVTPMATNHLDHSETFNGEHDINMQDPSWAYQATIHDGVWPGEDDELDDDMEDDATSIKQESLDGNLRCESLDLFDSGFDSDEVMSGDEFILIRRTATASRLFQTICSTKYIISPSFTILFSKRTIP</sequence>
<dbReference type="EMBL" id="ML213596">
    <property type="protein sequence ID" value="TFK40522.1"/>
    <property type="molecule type" value="Genomic_DNA"/>
</dbReference>
<organism evidence="2 3">
    <name type="scientific">Crucibulum laeve</name>
    <dbReference type="NCBI Taxonomy" id="68775"/>
    <lineage>
        <taxon>Eukaryota</taxon>
        <taxon>Fungi</taxon>
        <taxon>Dikarya</taxon>
        <taxon>Basidiomycota</taxon>
        <taxon>Agaricomycotina</taxon>
        <taxon>Agaricomycetes</taxon>
        <taxon>Agaricomycetidae</taxon>
        <taxon>Agaricales</taxon>
        <taxon>Agaricineae</taxon>
        <taxon>Nidulariaceae</taxon>
        <taxon>Crucibulum</taxon>
    </lineage>
</organism>
<reference evidence="2 3" key="1">
    <citation type="journal article" date="2019" name="Nat. Ecol. Evol.">
        <title>Megaphylogeny resolves global patterns of mushroom evolution.</title>
        <authorList>
            <person name="Varga T."/>
            <person name="Krizsan K."/>
            <person name="Foldi C."/>
            <person name="Dima B."/>
            <person name="Sanchez-Garcia M."/>
            <person name="Sanchez-Ramirez S."/>
            <person name="Szollosi G.J."/>
            <person name="Szarkandi J.G."/>
            <person name="Papp V."/>
            <person name="Albert L."/>
            <person name="Andreopoulos W."/>
            <person name="Angelini C."/>
            <person name="Antonin V."/>
            <person name="Barry K.W."/>
            <person name="Bougher N.L."/>
            <person name="Buchanan P."/>
            <person name="Buyck B."/>
            <person name="Bense V."/>
            <person name="Catcheside P."/>
            <person name="Chovatia M."/>
            <person name="Cooper J."/>
            <person name="Damon W."/>
            <person name="Desjardin D."/>
            <person name="Finy P."/>
            <person name="Geml J."/>
            <person name="Haridas S."/>
            <person name="Hughes K."/>
            <person name="Justo A."/>
            <person name="Karasinski D."/>
            <person name="Kautmanova I."/>
            <person name="Kiss B."/>
            <person name="Kocsube S."/>
            <person name="Kotiranta H."/>
            <person name="LaButti K.M."/>
            <person name="Lechner B.E."/>
            <person name="Liimatainen K."/>
            <person name="Lipzen A."/>
            <person name="Lukacs Z."/>
            <person name="Mihaltcheva S."/>
            <person name="Morgado L.N."/>
            <person name="Niskanen T."/>
            <person name="Noordeloos M.E."/>
            <person name="Ohm R.A."/>
            <person name="Ortiz-Santana B."/>
            <person name="Ovrebo C."/>
            <person name="Racz N."/>
            <person name="Riley R."/>
            <person name="Savchenko A."/>
            <person name="Shiryaev A."/>
            <person name="Soop K."/>
            <person name="Spirin V."/>
            <person name="Szebenyi C."/>
            <person name="Tomsovsky M."/>
            <person name="Tulloss R.E."/>
            <person name="Uehling J."/>
            <person name="Grigoriev I.V."/>
            <person name="Vagvolgyi C."/>
            <person name="Papp T."/>
            <person name="Martin F.M."/>
            <person name="Miettinen O."/>
            <person name="Hibbett D.S."/>
            <person name="Nagy L.G."/>
        </authorList>
    </citation>
    <scope>NUCLEOTIDE SEQUENCE [LARGE SCALE GENOMIC DNA]</scope>
    <source>
        <strain evidence="2 3">CBS 166.37</strain>
    </source>
</reference>
<evidence type="ECO:0000256" key="1">
    <source>
        <dbReference type="SAM" id="MobiDB-lite"/>
    </source>
</evidence>
<accession>A0A5C3M5C2</accession>
<dbReference type="AlphaFoldDB" id="A0A5C3M5C2"/>
<proteinExistence type="predicted"/>
<evidence type="ECO:0000313" key="2">
    <source>
        <dbReference type="EMBL" id="TFK40522.1"/>
    </source>
</evidence>
<dbReference type="Proteomes" id="UP000308652">
    <property type="component" value="Unassembled WGS sequence"/>
</dbReference>
<evidence type="ECO:0000313" key="3">
    <source>
        <dbReference type="Proteomes" id="UP000308652"/>
    </source>
</evidence>
<keyword evidence="3" id="KW-1185">Reference proteome</keyword>
<name>A0A5C3M5C2_9AGAR</name>
<gene>
    <name evidence="2" type="ORF">BDQ12DRAFT_733755</name>
</gene>
<feature type="region of interest" description="Disordered" evidence="1">
    <location>
        <begin position="1"/>
        <end position="29"/>
    </location>
</feature>
<protein>
    <submittedName>
        <fullName evidence="2">Uncharacterized protein</fullName>
    </submittedName>
</protein>